<comment type="similarity">
    <text evidence="1 5">Belongs to the glutathione peroxidase family.</text>
</comment>
<dbReference type="PIRSF" id="PIRSF000303">
    <property type="entry name" value="Glutathion_perox"/>
    <property type="match status" value="1"/>
</dbReference>
<proteinExistence type="inferred from homology"/>
<sequence>MSAIRDIPLKTIRGGQTSLGDHAGTVLLIVNTASKCGLTPQYAALEATHEKYRDLGFSVLGFPANDFGAQEPGTDEEIAEFCLANFDIAFPMFAKIVATGADKHPLYAALTAARPEATAHDSAFRDKLERYGIPPKGPGEVLWNFEKFLVGRDGEVVGRFSPEMTPDDPVIVAAIEAELAKPL</sequence>
<organism evidence="6 7">
    <name type="scientific">Alterirhizorhabdus solaris</name>
    <dbReference type="NCBI Taxonomy" id="2529389"/>
    <lineage>
        <taxon>Bacteria</taxon>
        <taxon>Pseudomonadati</taxon>
        <taxon>Pseudomonadota</taxon>
        <taxon>Alphaproteobacteria</taxon>
        <taxon>Sphingomonadales</taxon>
        <taxon>Rhizorhabdaceae</taxon>
        <taxon>Alterirhizorhabdus</taxon>
    </lineage>
</organism>
<keyword evidence="3 5" id="KW-0560">Oxidoreductase</keyword>
<gene>
    <name evidence="6" type="ORF">FOY91_07130</name>
</gene>
<reference evidence="6 7" key="1">
    <citation type="submission" date="2019-07" db="EMBL/GenBank/DDBJ databases">
        <title>Sphingomonas solaris sp. nov., isolated from a solar panel from Boston, Massachusetts.</title>
        <authorList>
            <person name="Tanner K."/>
            <person name="Pascual J."/>
            <person name="Mancuso C."/>
            <person name="Pereto J."/>
            <person name="Khalil A."/>
            <person name="Vilanova C."/>
        </authorList>
    </citation>
    <scope>NUCLEOTIDE SEQUENCE [LARGE SCALE GENOMIC DNA]</scope>
    <source>
        <strain evidence="6 7">R4DWN</strain>
    </source>
</reference>
<evidence type="ECO:0000256" key="3">
    <source>
        <dbReference type="ARBA" id="ARBA00023002"/>
    </source>
</evidence>
<keyword evidence="2 5" id="KW-0575">Peroxidase</keyword>
<dbReference type="EMBL" id="VNIM01000020">
    <property type="protein sequence ID" value="TVV75490.1"/>
    <property type="molecule type" value="Genomic_DNA"/>
</dbReference>
<dbReference type="Proteomes" id="UP000318681">
    <property type="component" value="Unassembled WGS sequence"/>
</dbReference>
<dbReference type="AlphaFoldDB" id="A0A558R7Y6"/>
<dbReference type="PRINTS" id="PR01011">
    <property type="entry name" value="GLUTPROXDASE"/>
</dbReference>
<evidence type="ECO:0000313" key="7">
    <source>
        <dbReference type="Proteomes" id="UP000318681"/>
    </source>
</evidence>
<evidence type="ECO:0000313" key="6">
    <source>
        <dbReference type="EMBL" id="TVV75490.1"/>
    </source>
</evidence>
<protein>
    <recommendedName>
        <fullName evidence="5">Glutathione peroxidase</fullName>
    </recommendedName>
</protein>
<dbReference type="GO" id="GO:0034599">
    <property type="term" value="P:cellular response to oxidative stress"/>
    <property type="evidence" value="ECO:0007669"/>
    <property type="project" value="TreeGrafter"/>
</dbReference>
<dbReference type="Gene3D" id="3.40.30.10">
    <property type="entry name" value="Glutaredoxin"/>
    <property type="match status" value="1"/>
</dbReference>
<feature type="active site" evidence="4">
    <location>
        <position position="36"/>
    </location>
</feature>
<dbReference type="PANTHER" id="PTHR11592:SF40">
    <property type="entry name" value="THIOREDOXIN_GLUTATHIONE PEROXIDASE BTUE"/>
    <property type="match status" value="1"/>
</dbReference>
<evidence type="ECO:0000256" key="5">
    <source>
        <dbReference type="RuleBase" id="RU000499"/>
    </source>
</evidence>
<accession>A0A558R7Y6</accession>
<dbReference type="PANTHER" id="PTHR11592">
    <property type="entry name" value="GLUTATHIONE PEROXIDASE"/>
    <property type="match status" value="1"/>
</dbReference>
<dbReference type="Pfam" id="PF00255">
    <property type="entry name" value="GSHPx"/>
    <property type="match status" value="1"/>
</dbReference>
<evidence type="ECO:0000256" key="1">
    <source>
        <dbReference type="ARBA" id="ARBA00006926"/>
    </source>
</evidence>
<dbReference type="InterPro" id="IPR036249">
    <property type="entry name" value="Thioredoxin-like_sf"/>
</dbReference>
<dbReference type="RefSeq" id="WP_145149533.1">
    <property type="nucleotide sequence ID" value="NZ_VNIM01000020.1"/>
</dbReference>
<comment type="caution">
    <text evidence="6">The sequence shown here is derived from an EMBL/GenBank/DDBJ whole genome shotgun (WGS) entry which is preliminary data.</text>
</comment>
<evidence type="ECO:0000256" key="2">
    <source>
        <dbReference type="ARBA" id="ARBA00022559"/>
    </source>
</evidence>
<dbReference type="OrthoDB" id="9785502at2"/>
<keyword evidence="7" id="KW-1185">Reference proteome</keyword>
<dbReference type="CDD" id="cd00340">
    <property type="entry name" value="GSH_Peroxidase"/>
    <property type="match status" value="1"/>
</dbReference>
<name>A0A558R7Y6_9SPHN</name>
<dbReference type="SUPFAM" id="SSF52833">
    <property type="entry name" value="Thioredoxin-like"/>
    <property type="match status" value="1"/>
</dbReference>
<dbReference type="PROSITE" id="PS51355">
    <property type="entry name" value="GLUTATHIONE_PEROXID_3"/>
    <property type="match status" value="1"/>
</dbReference>
<dbReference type="GO" id="GO:0004601">
    <property type="term" value="F:peroxidase activity"/>
    <property type="evidence" value="ECO:0007669"/>
    <property type="project" value="UniProtKB-KW"/>
</dbReference>
<dbReference type="InterPro" id="IPR000889">
    <property type="entry name" value="Glutathione_peroxidase"/>
</dbReference>
<evidence type="ECO:0000256" key="4">
    <source>
        <dbReference type="PIRSR" id="PIRSR000303-1"/>
    </source>
</evidence>